<sequence>MALMVLLATGAVAACTEPDTSVANLIDASDNNTLETPEPVATPTAYYSEHEGDRYLYVTAVSEEQKKQGRAVGDVLQYRFLGEKDGVLTLERVAENGTVIGQLQCRRDCHIMTFTFDGGSVQRIPFDGDSVSGSAMTDAINGLLVPVKAPPPPVTMKRVPAQFVGNWQSRVTECGQGTDDSVVSVTATKLTFYESILDVASVQMLSATRVMVTGVLTDEGDRTQAMSYTLSVSGGRLTVDDDGVERARCPS</sequence>
<reference evidence="1 2" key="1">
    <citation type="submission" date="2019-07" db="EMBL/GenBank/DDBJ databases">
        <title>Full genome sequence of Sphingomonas sp. 4R-6-7(HKS19).</title>
        <authorList>
            <person name="Im W.-T."/>
        </authorList>
    </citation>
    <scope>NUCLEOTIDE SEQUENCE [LARGE SCALE GENOMIC DNA]</scope>
    <source>
        <strain evidence="1 2">HKS19</strain>
    </source>
</reference>
<gene>
    <name evidence="1" type="ORF">FPZ24_02030</name>
</gene>
<organism evidence="1 2">
    <name type="scientific">Sphingomonas panacisoli</name>
    <dbReference type="NCBI Taxonomy" id="1813879"/>
    <lineage>
        <taxon>Bacteria</taxon>
        <taxon>Pseudomonadati</taxon>
        <taxon>Pseudomonadota</taxon>
        <taxon>Alphaproteobacteria</taxon>
        <taxon>Sphingomonadales</taxon>
        <taxon>Sphingomonadaceae</taxon>
        <taxon>Sphingomonas</taxon>
    </lineage>
</organism>
<dbReference type="Proteomes" id="UP000315673">
    <property type="component" value="Chromosome"/>
</dbReference>
<evidence type="ECO:0000313" key="2">
    <source>
        <dbReference type="Proteomes" id="UP000315673"/>
    </source>
</evidence>
<evidence type="ECO:0000313" key="1">
    <source>
        <dbReference type="EMBL" id="QDZ06402.1"/>
    </source>
</evidence>
<dbReference type="AlphaFoldDB" id="A0A5B8LFH0"/>
<name>A0A5B8LFH0_9SPHN</name>
<keyword evidence="2" id="KW-1185">Reference proteome</keyword>
<dbReference type="RefSeq" id="WP_146569486.1">
    <property type="nucleotide sequence ID" value="NZ_CP042306.1"/>
</dbReference>
<dbReference type="OrthoDB" id="6057763at2"/>
<protein>
    <submittedName>
        <fullName evidence="1">Uncharacterized protein</fullName>
    </submittedName>
</protein>
<dbReference type="KEGG" id="spai:FPZ24_02030"/>
<dbReference type="EMBL" id="CP042306">
    <property type="protein sequence ID" value="QDZ06402.1"/>
    <property type="molecule type" value="Genomic_DNA"/>
</dbReference>
<proteinExistence type="predicted"/>
<accession>A0A5B8LFH0</accession>